<evidence type="ECO:0000313" key="2">
    <source>
        <dbReference type="EMBL" id="TGO02188.1"/>
    </source>
</evidence>
<accession>A0A4E0QMD7</accession>
<protein>
    <recommendedName>
        <fullName evidence="4">Secreted protein</fullName>
    </recommendedName>
</protein>
<evidence type="ECO:0008006" key="4">
    <source>
        <dbReference type="Google" id="ProtNLM"/>
    </source>
</evidence>
<evidence type="ECO:0000256" key="1">
    <source>
        <dbReference type="SAM" id="SignalP"/>
    </source>
</evidence>
<dbReference type="AlphaFoldDB" id="A0A4E0QMD7"/>
<dbReference type="EMBL" id="JSZA02000198">
    <property type="protein sequence ID" value="TGO02188.1"/>
    <property type="molecule type" value="Genomic_DNA"/>
</dbReference>
<feature type="chain" id="PRO_5020040764" description="Secreted protein" evidence="1">
    <location>
        <begin position="25"/>
        <end position="61"/>
    </location>
</feature>
<name>A0A4E0QMD7_9GAMM</name>
<sequence>MKIRNLQARWIIGLFLLFPSLSLAATYYVDGDVESSGDGTSWATALKTIQEGVDASARYDR</sequence>
<dbReference type="SUPFAM" id="SSF51126">
    <property type="entry name" value="Pectin lyase-like"/>
    <property type="match status" value="1"/>
</dbReference>
<dbReference type="Proteomes" id="UP000030428">
    <property type="component" value="Unassembled WGS sequence"/>
</dbReference>
<keyword evidence="1" id="KW-0732">Signal</keyword>
<feature type="signal peptide" evidence="1">
    <location>
        <begin position="1"/>
        <end position="24"/>
    </location>
</feature>
<evidence type="ECO:0000313" key="3">
    <source>
        <dbReference type="Proteomes" id="UP000030428"/>
    </source>
</evidence>
<gene>
    <name evidence="2" type="ORF">PN36_29155</name>
</gene>
<organism evidence="2 3">
    <name type="scientific">Candidatus Thiomargarita nelsonii</name>
    <dbReference type="NCBI Taxonomy" id="1003181"/>
    <lineage>
        <taxon>Bacteria</taxon>
        <taxon>Pseudomonadati</taxon>
        <taxon>Pseudomonadota</taxon>
        <taxon>Gammaproteobacteria</taxon>
        <taxon>Thiotrichales</taxon>
        <taxon>Thiotrichaceae</taxon>
        <taxon>Thiomargarita</taxon>
    </lineage>
</organism>
<dbReference type="InterPro" id="IPR011050">
    <property type="entry name" value="Pectin_lyase_fold/virulence"/>
</dbReference>
<proteinExistence type="predicted"/>
<keyword evidence="3" id="KW-1185">Reference proteome</keyword>
<reference evidence="2 3" key="1">
    <citation type="journal article" date="2016" name="Front. Microbiol.">
        <title>Single-Cell (Meta-)Genomics of a Dimorphic Candidatus Thiomargarita nelsonii Reveals Genomic Plasticity.</title>
        <authorList>
            <person name="Flood B.E."/>
            <person name="Fliss P."/>
            <person name="Jones D.S."/>
            <person name="Dick G.J."/>
            <person name="Jain S."/>
            <person name="Kaster A.K."/>
            <person name="Winkel M."/>
            <person name="Mussmann M."/>
            <person name="Bailey J."/>
        </authorList>
    </citation>
    <scope>NUCLEOTIDE SEQUENCE [LARGE SCALE GENOMIC DNA]</scope>
    <source>
        <strain evidence="2">Hydrate Ridge</strain>
    </source>
</reference>
<comment type="caution">
    <text evidence="2">The sequence shown here is derived from an EMBL/GenBank/DDBJ whole genome shotgun (WGS) entry which is preliminary data.</text>
</comment>